<dbReference type="GO" id="GO:0004407">
    <property type="term" value="F:histone deacetylase activity"/>
    <property type="evidence" value="ECO:0007669"/>
    <property type="project" value="InterPro"/>
</dbReference>
<dbReference type="PRINTS" id="PR01270">
    <property type="entry name" value="HDASUPER"/>
</dbReference>
<feature type="domain" description="Histone deacetylase" evidence="3">
    <location>
        <begin position="31"/>
        <end position="282"/>
    </location>
</feature>
<dbReference type="InterPro" id="IPR044150">
    <property type="entry name" value="HDAC_classIV"/>
</dbReference>
<accession>A0A1T4US31</accession>
<protein>
    <submittedName>
        <fullName evidence="4">Acetoin utilization deacetylase AcuC</fullName>
    </submittedName>
</protein>
<dbReference type="EMBL" id="FUXU01000027">
    <property type="protein sequence ID" value="SKA55519.1"/>
    <property type="molecule type" value="Genomic_DNA"/>
</dbReference>
<dbReference type="AlphaFoldDB" id="A0A1T4US31"/>
<dbReference type="Gene3D" id="3.40.800.20">
    <property type="entry name" value="Histone deacetylase domain"/>
    <property type="match status" value="1"/>
</dbReference>
<keyword evidence="2" id="KW-0378">Hydrolase</keyword>
<dbReference type="Proteomes" id="UP000190162">
    <property type="component" value="Unassembled WGS sequence"/>
</dbReference>
<gene>
    <name evidence="4" type="ORF">SAMN02745132_02366</name>
</gene>
<dbReference type="InterPro" id="IPR000286">
    <property type="entry name" value="HDACs"/>
</dbReference>
<dbReference type="SUPFAM" id="SSF52768">
    <property type="entry name" value="Arginase/deacetylase"/>
    <property type="match status" value="1"/>
</dbReference>
<evidence type="ECO:0000313" key="4">
    <source>
        <dbReference type="EMBL" id="SKA55519.1"/>
    </source>
</evidence>
<evidence type="ECO:0000256" key="2">
    <source>
        <dbReference type="ARBA" id="ARBA00022801"/>
    </source>
</evidence>
<dbReference type="OrthoDB" id="9808367at2"/>
<dbReference type="InterPro" id="IPR023801">
    <property type="entry name" value="His_deacetylse_dom"/>
</dbReference>
<dbReference type="PANTHER" id="PTHR10625">
    <property type="entry name" value="HISTONE DEACETYLASE HDAC1-RELATED"/>
    <property type="match status" value="1"/>
</dbReference>
<dbReference type="GO" id="GO:0016787">
    <property type="term" value="F:hydrolase activity"/>
    <property type="evidence" value="ECO:0007669"/>
    <property type="project" value="UniProtKB-KW"/>
</dbReference>
<dbReference type="InterPro" id="IPR037138">
    <property type="entry name" value="His_deacetylse_dom_sf"/>
</dbReference>
<organism evidence="4 5">
    <name type="scientific">Enterovibrio nigricans DSM 22720</name>
    <dbReference type="NCBI Taxonomy" id="1121868"/>
    <lineage>
        <taxon>Bacteria</taxon>
        <taxon>Pseudomonadati</taxon>
        <taxon>Pseudomonadota</taxon>
        <taxon>Gammaproteobacteria</taxon>
        <taxon>Vibrionales</taxon>
        <taxon>Vibrionaceae</taxon>
        <taxon>Enterovibrio</taxon>
    </lineage>
</organism>
<sequence>MLPVVYHPIYSDFPIPDGHRYPLSKYRLLNEYLADNLWPVSVYTPSAIDTSALKEIHAAEYVDTLLSGSIPLVKMRRIGFPWSNILVTRSLTSLGGTTLTVDLAIEHGVAIHLTGGYHHAHYDFGSGFCLFNDLVLAANHALKFENIDKVLIVDCDVHHGDGTASLTANRADIITLSVHCEKNFPSRKPDSNIDFPLPIDTDSENYLNAFLPCLRLALAQHQPDMVIYDAGVDIHHADELGYLSVCQDGISKRDTAVFEACSAHQVPVAAVIGGGYHTNHTQLIPLHAELIRAAINTYYPTTWNTNHD</sequence>
<evidence type="ECO:0000313" key="5">
    <source>
        <dbReference type="Proteomes" id="UP000190162"/>
    </source>
</evidence>
<dbReference type="RefSeq" id="WP_078752712.1">
    <property type="nucleotide sequence ID" value="NZ_FUXU01000027.1"/>
</dbReference>
<comment type="similarity">
    <text evidence="1">Belongs to the histone deacetylase family.</text>
</comment>
<evidence type="ECO:0000256" key="1">
    <source>
        <dbReference type="ARBA" id="ARBA00005947"/>
    </source>
</evidence>
<evidence type="ECO:0000259" key="3">
    <source>
        <dbReference type="Pfam" id="PF00850"/>
    </source>
</evidence>
<dbReference type="CDD" id="cd09993">
    <property type="entry name" value="HDAC_classIV"/>
    <property type="match status" value="1"/>
</dbReference>
<keyword evidence="5" id="KW-1185">Reference proteome</keyword>
<dbReference type="PANTHER" id="PTHR10625:SF19">
    <property type="entry name" value="HISTONE DEACETYLASE 12"/>
    <property type="match status" value="1"/>
</dbReference>
<dbReference type="GO" id="GO:0040029">
    <property type="term" value="P:epigenetic regulation of gene expression"/>
    <property type="evidence" value="ECO:0007669"/>
    <property type="project" value="TreeGrafter"/>
</dbReference>
<reference evidence="5" key="1">
    <citation type="submission" date="2017-02" db="EMBL/GenBank/DDBJ databases">
        <authorList>
            <person name="Varghese N."/>
            <person name="Submissions S."/>
        </authorList>
    </citation>
    <scope>NUCLEOTIDE SEQUENCE [LARGE SCALE GENOMIC DNA]</scope>
    <source>
        <strain evidence="5">DSM 22720</strain>
    </source>
</reference>
<dbReference type="Pfam" id="PF00850">
    <property type="entry name" value="Hist_deacetyl"/>
    <property type="match status" value="1"/>
</dbReference>
<dbReference type="InterPro" id="IPR023696">
    <property type="entry name" value="Ureohydrolase_dom_sf"/>
</dbReference>
<name>A0A1T4US31_9GAMM</name>
<proteinExistence type="inferred from homology"/>